<gene>
    <name evidence="1" type="ORF">BHU62_12040</name>
</gene>
<comment type="caution">
    <text evidence="1">The sequence shown here is derived from an EMBL/GenBank/DDBJ whole genome shotgun (WGS) entry which is preliminary data.</text>
</comment>
<reference evidence="1 2" key="1">
    <citation type="submission" date="2016-09" db="EMBL/GenBank/DDBJ databases">
        <title>Serratia marcescens MSU-97 and epiphytic antimycotic-producing bacteria.</title>
        <authorList>
            <person name="Matilla M.A."/>
        </authorList>
    </citation>
    <scope>NUCLEOTIDE SEQUENCE [LARGE SCALE GENOMIC DNA]</scope>
    <source>
        <strain evidence="1 2">MSU-97</strain>
    </source>
</reference>
<evidence type="ECO:0000313" key="2">
    <source>
        <dbReference type="Proteomes" id="UP000185770"/>
    </source>
</evidence>
<dbReference type="AlphaFoldDB" id="A0A1Q4P0E3"/>
<accession>A0A1Q4P0E3</accession>
<proteinExistence type="predicted"/>
<organism evidence="1 2">
    <name type="scientific">Serratia marcescens</name>
    <dbReference type="NCBI Taxonomy" id="615"/>
    <lineage>
        <taxon>Bacteria</taxon>
        <taxon>Pseudomonadati</taxon>
        <taxon>Pseudomonadota</taxon>
        <taxon>Gammaproteobacteria</taxon>
        <taxon>Enterobacterales</taxon>
        <taxon>Yersiniaceae</taxon>
        <taxon>Serratia</taxon>
    </lineage>
</organism>
<sequence length="148" mass="16599">MPVGCQAEAETLLKLIFMRQKIIQTFAQARNLIMPNTRWDIGSLAFLVVGYGRSQTRQPCAIQQGKTQRISLLIQFVQQCQKFPSPGNLQYFRKALRHTWKLAQFGGKNTFLSTQNEKLTYLIKAGLQASISTAAIGSVQPPTDNDPQ</sequence>
<protein>
    <submittedName>
        <fullName evidence="1">Uncharacterized protein</fullName>
    </submittedName>
</protein>
<dbReference type="Proteomes" id="UP000185770">
    <property type="component" value="Unassembled WGS sequence"/>
</dbReference>
<evidence type="ECO:0000313" key="1">
    <source>
        <dbReference type="EMBL" id="OKB66593.1"/>
    </source>
</evidence>
<name>A0A1Q4P0E3_SERMA</name>
<dbReference type="EMBL" id="MJAO01000010">
    <property type="protein sequence ID" value="OKB66593.1"/>
    <property type="molecule type" value="Genomic_DNA"/>
</dbReference>